<accession>A0AAD7H8F4</accession>
<comment type="caution">
    <text evidence="1">The sequence shown here is derived from an EMBL/GenBank/DDBJ whole genome shotgun (WGS) entry which is preliminary data.</text>
</comment>
<evidence type="ECO:0000313" key="1">
    <source>
        <dbReference type="EMBL" id="KAJ7715037.1"/>
    </source>
</evidence>
<reference evidence="1" key="1">
    <citation type="submission" date="2023-03" db="EMBL/GenBank/DDBJ databases">
        <title>Massive genome expansion in bonnet fungi (Mycena s.s.) driven by repeated elements and novel gene families across ecological guilds.</title>
        <authorList>
            <consortium name="Lawrence Berkeley National Laboratory"/>
            <person name="Harder C.B."/>
            <person name="Miyauchi S."/>
            <person name="Viragh M."/>
            <person name="Kuo A."/>
            <person name="Thoen E."/>
            <person name="Andreopoulos B."/>
            <person name="Lu D."/>
            <person name="Skrede I."/>
            <person name="Drula E."/>
            <person name="Henrissat B."/>
            <person name="Morin E."/>
            <person name="Kohler A."/>
            <person name="Barry K."/>
            <person name="LaButti K."/>
            <person name="Morin E."/>
            <person name="Salamov A."/>
            <person name="Lipzen A."/>
            <person name="Mereny Z."/>
            <person name="Hegedus B."/>
            <person name="Baldrian P."/>
            <person name="Stursova M."/>
            <person name="Weitz H."/>
            <person name="Taylor A."/>
            <person name="Grigoriev I.V."/>
            <person name="Nagy L.G."/>
            <person name="Martin F."/>
            <person name="Kauserud H."/>
        </authorList>
    </citation>
    <scope>NUCLEOTIDE SEQUENCE</scope>
    <source>
        <strain evidence="1">CBHHK188m</strain>
    </source>
</reference>
<organism evidence="1 2">
    <name type="scientific">Mycena maculata</name>
    <dbReference type="NCBI Taxonomy" id="230809"/>
    <lineage>
        <taxon>Eukaryota</taxon>
        <taxon>Fungi</taxon>
        <taxon>Dikarya</taxon>
        <taxon>Basidiomycota</taxon>
        <taxon>Agaricomycotina</taxon>
        <taxon>Agaricomycetes</taxon>
        <taxon>Agaricomycetidae</taxon>
        <taxon>Agaricales</taxon>
        <taxon>Marasmiineae</taxon>
        <taxon>Mycenaceae</taxon>
        <taxon>Mycena</taxon>
    </lineage>
</organism>
<gene>
    <name evidence="1" type="ORF">DFH07DRAFT_703735</name>
</gene>
<sequence>DEAITVNSTAFQDTSPETGELIFVGSNTETALLQFAQELKWPDFKTTRDVA</sequence>
<dbReference type="GO" id="GO:0000166">
    <property type="term" value="F:nucleotide binding"/>
    <property type="evidence" value="ECO:0007669"/>
    <property type="project" value="InterPro"/>
</dbReference>
<proteinExistence type="predicted"/>
<dbReference type="Proteomes" id="UP001215280">
    <property type="component" value="Unassembled WGS sequence"/>
</dbReference>
<dbReference type="InterPro" id="IPR023299">
    <property type="entry name" value="ATPase_P-typ_cyto_dom_N"/>
</dbReference>
<keyword evidence="2" id="KW-1185">Reference proteome</keyword>
<feature type="non-terminal residue" evidence="1">
    <location>
        <position position="51"/>
    </location>
</feature>
<evidence type="ECO:0000313" key="2">
    <source>
        <dbReference type="Proteomes" id="UP001215280"/>
    </source>
</evidence>
<name>A0AAD7H8F4_9AGAR</name>
<protein>
    <submittedName>
        <fullName evidence="1">Uncharacterized protein</fullName>
    </submittedName>
</protein>
<dbReference type="SUPFAM" id="SSF81660">
    <property type="entry name" value="Metal cation-transporting ATPase, ATP-binding domain N"/>
    <property type="match status" value="1"/>
</dbReference>
<dbReference type="EMBL" id="JARJLG010000357">
    <property type="protein sequence ID" value="KAJ7715037.1"/>
    <property type="molecule type" value="Genomic_DNA"/>
</dbReference>
<feature type="non-terminal residue" evidence="1">
    <location>
        <position position="1"/>
    </location>
</feature>
<dbReference type="AlphaFoldDB" id="A0AAD7H8F4"/>